<dbReference type="AlphaFoldDB" id="A0A1E5KXB7"/>
<feature type="coiled-coil region" evidence="1">
    <location>
        <begin position="29"/>
        <end position="98"/>
    </location>
</feature>
<proteinExistence type="predicted"/>
<dbReference type="STRING" id="762845.BCR26_13085"/>
<sequence length="231" mass="27363">MSNIHNKINTRKKLLKTGEKELNHDKVEIDKFYQEMISLKEENKQLSEEASNLILKLIRTEDRYESLKKDQTLHLEEMNSKQEEVNLFKKKVKYLEQEIAEYECHSLAEVGWTKEGLFNEFCKVSKELELVKKQLQQNTETDISQEDIGEVLIEAKMQAREIILTAENSAQQQIEETKKQQVERLEQLEKVKMDYLSSFSLVEELRTEADKIFEEMKSFLSEITFEDTQMK</sequence>
<dbReference type="RefSeq" id="WP_069698499.1">
    <property type="nucleotide sequence ID" value="NZ_JAGGMA010000028.1"/>
</dbReference>
<accession>A0A1E5KXB7</accession>
<dbReference type="EMBL" id="MIEK01000021">
    <property type="protein sequence ID" value="OEH82502.1"/>
    <property type="molecule type" value="Genomic_DNA"/>
</dbReference>
<reference evidence="2 3" key="1">
    <citation type="submission" date="2016-09" db="EMBL/GenBank/DDBJ databases">
        <authorList>
            <person name="Capua I."/>
            <person name="De Benedictis P."/>
            <person name="Joannis T."/>
            <person name="Lombin L.H."/>
            <person name="Cattoli G."/>
        </authorList>
    </citation>
    <scope>NUCLEOTIDE SEQUENCE [LARGE SCALE GENOMIC DNA]</scope>
    <source>
        <strain evidence="2 3">LMG 25899</strain>
    </source>
</reference>
<dbReference type="Proteomes" id="UP000095256">
    <property type="component" value="Unassembled WGS sequence"/>
</dbReference>
<keyword evidence="3" id="KW-1185">Reference proteome</keyword>
<protein>
    <submittedName>
        <fullName evidence="2">Uncharacterized protein</fullName>
    </submittedName>
</protein>
<keyword evidence="1" id="KW-0175">Coiled coil</keyword>
<evidence type="ECO:0000313" key="2">
    <source>
        <dbReference type="EMBL" id="OEH82502.1"/>
    </source>
</evidence>
<comment type="caution">
    <text evidence="2">The sequence shown here is derived from an EMBL/GenBank/DDBJ whole genome shotgun (WGS) entry which is preliminary data.</text>
</comment>
<evidence type="ECO:0000256" key="1">
    <source>
        <dbReference type="SAM" id="Coils"/>
    </source>
</evidence>
<feature type="coiled-coil region" evidence="1">
    <location>
        <begin position="171"/>
        <end position="222"/>
    </location>
</feature>
<organism evidence="2 3">
    <name type="scientific">Enterococcus rivorum</name>
    <dbReference type="NCBI Taxonomy" id="762845"/>
    <lineage>
        <taxon>Bacteria</taxon>
        <taxon>Bacillati</taxon>
        <taxon>Bacillota</taxon>
        <taxon>Bacilli</taxon>
        <taxon>Lactobacillales</taxon>
        <taxon>Enterococcaceae</taxon>
        <taxon>Enterococcus</taxon>
    </lineage>
</organism>
<gene>
    <name evidence="2" type="ORF">BCR26_13085</name>
</gene>
<name>A0A1E5KXB7_9ENTE</name>
<evidence type="ECO:0000313" key="3">
    <source>
        <dbReference type="Proteomes" id="UP000095256"/>
    </source>
</evidence>